<dbReference type="Pfam" id="PF03781">
    <property type="entry name" value="FGE-sulfatase"/>
    <property type="match status" value="1"/>
</dbReference>
<dbReference type="AlphaFoldDB" id="A0ABD3QDE1"/>
<feature type="domain" description="Sulfatase-modifying factor enzyme-like" evidence="1">
    <location>
        <begin position="526"/>
        <end position="694"/>
    </location>
</feature>
<dbReference type="InterPro" id="IPR042095">
    <property type="entry name" value="SUMF_sf"/>
</dbReference>
<evidence type="ECO:0000313" key="3">
    <source>
        <dbReference type="Proteomes" id="UP001530400"/>
    </source>
</evidence>
<gene>
    <name evidence="2" type="ORF">ACHAWO_001404</name>
</gene>
<keyword evidence="3" id="KW-1185">Reference proteome</keyword>
<reference evidence="2 3" key="1">
    <citation type="submission" date="2024-10" db="EMBL/GenBank/DDBJ databases">
        <title>Updated reference genomes for cyclostephanoid diatoms.</title>
        <authorList>
            <person name="Roberts W.R."/>
            <person name="Alverson A.J."/>
        </authorList>
    </citation>
    <scope>NUCLEOTIDE SEQUENCE [LARGE SCALE GENOMIC DNA]</scope>
    <source>
        <strain evidence="2 3">AJA010-31</strain>
    </source>
</reference>
<accession>A0ABD3QDE1</accession>
<dbReference type="InterPro" id="IPR051043">
    <property type="entry name" value="Sulfatase_Mod_Factor_Kinase"/>
</dbReference>
<evidence type="ECO:0000259" key="1">
    <source>
        <dbReference type="Pfam" id="PF03781"/>
    </source>
</evidence>
<evidence type="ECO:0000313" key="2">
    <source>
        <dbReference type="EMBL" id="KAL3797923.1"/>
    </source>
</evidence>
<name>A0ABD3QDE1_9STRA</name>
<proteinExistence type="predicted"/>
<organism evidence="2 3">
    <name type="scientific">Cyclotella atomus</name>
    <dbReference type="NCBI Taxonomy" id="382360"/>
    <lineage>
        <taxon>Eukaryota</taxon>
        <taxon>Sar</taxon>
        <taxon>Stramenopiles</taxon>
        <taxon>Ochrophyta</taxon>
        <taxon>Bacillariophyta</taxon>
        <taxon>Coscinodiscophyceae</taxon>
        <taxon>Thalassiosirophycidae</taxon>
        <taxon>Stephanodiscales</taxon>
        <taxon>Stephanodiscaceae</taxon>
        <taxon>Cyclotella</taxon>
    </lineage>
</organism>
<dbReference type="PANTHER" id="PTHR23150:SF19">
    <property type="entry name" value="FORMYLGLYCINE-GENERATING ENZYME"/>
    <property type="match status" value="1"/>
</dbReference>
<protein>
    <recommendedName>
        <fullName evidence="1">Sulfatase-modifying factor enzyme-like domain-containing protein</fullName>
    </recommendedName>
</protein>
<dbReference type="SUPFAM" id="SSF56436">
    <property type="entry name" value="C-type lectin-like"/>
    <property type="match status" value="1"/>
</dbReference>
<dbReference type="Proteomes" id="UP001530400">
    <property type="component" value="Unassembled WGS sequence"/>
</dbReference>
<sequence length="806" mass="90609">MYTMTLSLNELETRYTNQLESLRTELQAHIQQTNNVDKLLADNSLESKLVQFIVLNEGTSKHLAQFASINDVNEVLLDQILNDTSLLNQVLIADGARTLDGSAQYGPAIQIYSNILNRSGYAEWGGHDIYSRLALAISLEHAVPIEQNNPKDPGQVVAAIVDPVKRYFSYETAYRNGELDPSFDTLSTWELRFVVDGNEPDGIASWGRSMLRNYRPDHVLQRRYVRMVNSNIRHGSQDVKYDKDDLQQYQNILMNGGVCGRRAFFGRFILRSFGIPTTARPSKGHGALVHWTDGGWVVALGGNWGVGWTKTLYHKDVDFQATTQARAIEEAYWAVKKAQWMGDVMGEQRVYGEHDVNAQHPVGFWNSESLKIQRSIINAFPNGNAMQRPHCSNRQLTILEQVLMTPIPSTANKTIYSNDRSRITIPAASYQNPNKTKDLQIMQSFQGGYQIYLPSFLSQGLTILRGGTWKNDHNGCCSGARIMSGGFGKYEDWGFRLAISVDDAPSYPASNLTVDIAGESGTATMEFVYIEPGTFLMGGESTSDGRFQCVEVPQHRVQITRGFYLGKYPVTQAQHEALTGSNPSKSTKAPDCPVDSIAELDAINFCAKLVETVGRDFRLPTEAEWEYACRAGRDTKWFFGDDPSRLNEFAWFKENSGGRSHPVGQLKPNPFGLYDMFGNVYEQVSDKYARDYYSTGPSVDPTGPIQGSMSMFEYKVHIERQGTYKLIAEVVTANARQRLIVSSSYSESTEIVIELPFTNGSWQETRPVEVVLHKGENTLKFWRDNPPQYGVTVRQFTLEFYNDCNP</sequence>
<dbReference type="Gene3D" id="3.90.1580.10">
    <property type="entry name" value="paralog of FGE (formylglycine-generating enzyme)"/>
    <property type="match status" value="1"/>
</dbReference>
<dbReference type="InterPro" id="IPR005532">
    <property type="entry name" value="SUMF_dom"/>
</dbReference>
<dbReference type="EMBL" id="JALLPJ020000234">
    <property type="protein sequence ID" value="KAL3797923.1"/>
    <property type="molecule type" value="Genomic_DNA"/>
</dbReference>
<dbReference type="InterPro" id="IPR016187">
    <property type="entry name" value="CTDL_fold"/>
</dbReference>
<dbReference type="PANTHER" id="PTHR23150">
    <property type="entry name" value="SULFATASE MODIFYING FACTOR 1, 2"/>
    <property type="match status" value="1"/>
</dbReference>
<comment type="caution">
    <text evidence="2">The sequence shown here is derived from an EMBL/GenBank/DDBJ whole genome shotgun (WGS) entry which is preliminary data.</text>
</comment>